<dbReference type="VEuPathDB" id="TriTrypDB:TcIL3000.11.3140"/>
<dbReference type="SUPFAM" id="SSF54495">
    <property type="entry name" value="UBC-like"/>
    <property type="match status" value="1"/>
</dbReference>
<proteinExistence type="predicted"/>
<dbReference type="Gene3D" id="3.10.110.10">
    <property type="entry name" value="Ubiquitin Conjugating Enzyme"/>
    <property type="match status" value="1"/>
</dbReference>
<feature type="domain" description="UBC core" evidence="2">
    <location>
        <begin position="5"/>
        <end position="138"/>
    </location>
</feature>
<dbReference type="SMART" id="SM00212">
    <property type="entry name" value="UBCc"/>
    <property type="match status" value="1"/>
</dbReference>
<dbReference type="PANTHER" id="PTHR24068">
    <property type="entry name" value="UBIQUITIN-CONJUGATING ENZYME E2"/>
    <property type="match status" value="1"/>
</dbReference>
<accession>G0UZU8</accession>
<dbReference type="FunFam" id="3.10.110.10:FF:000026">
    <property type="entry name" value="Ubiquitin-conjugating enzyme E2 variant"/>
    <property type="match status" value="1"/>
</dbReference>
<dbReference type="AlphaFoldDB" id="G0UZU8"/>
<evidence type="ECO:0000256" key="1">
    <source>
        <dbReference type="ARBA" id="ARBA00022786"/>
    </source>
</evidence>
<reference evidence="3" key="1">
    <citation type="journal article" date="2012" name="Proc. Natl. Acad. Sci. U.S.A.">
        <title>Antigenic diversity is generated by distinct evolutionary mechanisms in African trypanosome species.</title>
        <authorList>
            <person name="Jackson A.P."/>
            <person name="Berry A."/>
            <person name="Aslett M."/>
            <person name="Allison H.C."/>
            <person name="Burton P."/>
            <person name="Vavrova-Anderson J."/>
            <person name="Brown R."/>
            <person name="Browne H."/>
            <person name="Corton N."/>
            <person name="Hauser H."/>
            <person name="Gamble J."/>
            <person name="Gilderthorp R."/>
            <person name="Marcello L."/>
            <person name="McQuillan J."/>
            <person name="Otto T.D."/>
            <person name="Quail M.A."/>
            <person name="Sanders M.J."/>
            <person name="van Tonder A."/>
            <person name="Ginger M.L."/>
            <person name="Field M.C."/>
            <person name="Barry J.D."/>
            <person name="Hertz-Fowler C."/>
            <person name="Berriman M."/>
        </authorList>
    </citation>
    <scope>NUCLEOTIDE SEQUENCE</scope>
    <source>
        <strain evidence="3">IL3000</strain>
    </source>
</reference>
<dbReference type="PROSITE" id="PS50127">
    <property type="entry name" value="UBC_2"/>
    <property type="match status" value="1"/>
</dbReference>
<dbReference type="CDD" id="cd23807">
    <property type="entry name" value="UEV_UBE2V"/>
    <property type="match status" value="1"/>
</dbReference>
<name>G0UZU8_TRYCI</name>
<dbReference type="InterPro" id="IPR000608">
    <property type="entry name" value="UBC"/>
</dbReference>
<dbReference type="Pfam" id="PF00179">
    <property type="entry name" value="UQ_con"/>
    <property type="match status" value="1"/>
</dbReference>
<gene>
    <name evidence="3" type="ORF">TCIL3000_11_3140</name>
</gene>
<dbReference type="InterPro" id="IPR016135">
    <property type="entry name" value="UBQ-conjugating_enzyme/RWD"/>
</dbReference>
<evidence type="ECO:0000313" key="3">
    <source>
        <dbReference type="EMBL" id="CCC94917.1"/>
    </source>
</evidence>
<keyword evidence="1" id="KW-0833">Ubl conjugation pathway</keyword>
<dbReference type="EMBL" id="HE575324">
    <property type="protein sequence ID" value="CCC94917.1"/>
    <property type="molecule type" value="Genomic_DNA"/>
</dbReference>
<evidence type="ECO:0000259" key="2">
    <source>
        <dbReference type="PROSITE" id="PS50127"/>
    </source>
</evidence>
<organism evidence="3">
    <name type="scientific">Trypanosoma congolense (strain IL3000)</name>
    <dbReference type="NCBI Taxonomy" id="1068625"/>
    <lineage>
        <taxon>Eukaryota</taxon>
        <taxon>Discoba</taxon>
        <taxon>Euglenozoa</taxon>
        <taxon>Kinetoplastea</taxon>
        <taxon>Metakinetoplastina</taxon>
        <taxon>Trypanosomatida</taxon>
        <taxon>Trypanosomatidae</taxon>
        <taxon>Trypanosoma</taxon>
        <taxon>Nannomonas</taxon>
    </lineage>
</organism>
<sequence>MVEVPRNFRLLQELEAGEKGTGLNQNVSVGLCGMDDIYMHNWNGTIVGPPDTAFENRILSLEIYCDENYPKQPPNIKFVSRVNLPCVANDGTVEKTKFSLFKNWDRGYTMEHCLLELRREMSLPANRKLPQPQEGSTY</sequence>
<protein>
    <submittedName>
        <fullName evidence="3">Uncharacterized protein TCIL3000_11_3140</fullName>
    </submittedName>
</protein>